<dbReference type="Pfam" id="PF21447">
    <property type="entry name" value="Ppx-GppA_III"/>
    <property type="match status" value="1"/>
</dbReference>
<dbReference type="SUPFAM" id="SSF109604">
    <property type="entry name" value="HD-domain/PDEase-like"/>
    <property type="match status" value="1"/>
</dbReference>
<keyword evidence="4" id="KW-1185">Reference proteome</keyword>
<dbReference type="PANTHER" id="PTHR30005">
    <property type="entry name" value="EXOPOLYPHOSPHATASE"/>
    <property type="match status" value="1"/>
</dbReference>
<dbReference type="InterPro" id="IPR048950">
    <property type="entry name" value="Ppx_GppA_C"/>
</dbReference>
<feature type="domain" description="Ppx/GppA phosphatase N-terminal" evidence="1">
    <location>
        <begin position="42"/>
        <end position="211"/>
    </location>
</feature>
<name>A0ABR0U974_REHGL</name>
<dbReference type="EMBL" id="JABTTQ020003259">
    <property type="protein sequence ID" value="KAK6119049.1"/>
    <property type="molecule type" value="Genomic_DNA"/>
</dbReference>
<evidence type="ECO:0008006" key="5">
    <source>
        <dbReference type="Google" id="ProtNLM"/>
    </source>
</evidence>
<dbReference type="InterPro" id="IPR043129">
    <property type="entry name" value="ATPase_NBD"/>
</dbReference>
<comment type="caution">
    <text evidence="3">The sequence shown here is derived from an EMBL/GenBank/DDBJ whole genome shotgun (WGS) entry which is preliminary data.</text>
</comment>
<dbReference type="Gene3D" id="3.30.420.150">
    <property type="entry name" value="Exopolyphosphatase. Domain 2"/>
    <property type="match status" value="2"/>
</dbReference>
<protein>
    <recommendedName>
        <fullName evidence="5">Exopolyphosphatase</fullName>
    </recommendedName>
</protein>
<feature type="domain" description="Ppx/GppA phosphatase C-terminal" evidence="2">
    <location>
        <begin position="318"/>
        <end position="409"/>
    </location>
</feature>
<evidence type="ECO:0000259" key="2">
    <source>
        <dbReference type="Pfam" id="PF21447"/>
    </source>
</evidence>
<dbReference type="InterPro" id="IPR003695">
    <property type="entry name" value="Ppx_GppA_N"/>
</dbReference>
<dbReference type="Proteomes" id="UP001318860">
    <property type="component" value="Unassembled WGS sequence"/>
</dbReference>
<dbReference type="PANTHER" id="PTHR30005:SF0">
    <property type="entry name" value="RETROGRADE REGULATION PROTEIN 2"/>
    <property type="match status" value="1"/>
</dbReference>
<organism evidence="3 4">
    <name type="scientific">Rehmannia glutinosa</name>
    <name type="common">Chinese foxglove</name>
    <dbReference type="NCBI Taxonomy" id="99300"/>
    <lineage>
        <taxon>Eukaryota</taxon>
        <taxon>Viridiplantae</taxon>
        <taxon>Streptophyta</taxon>
        <taxon>Embryophyta</taxon>
        <taxon>Tracheophyta</taxon>
        <taxon>Spermatophyta</taxon>
        <taxon>Magnoliopsida</taxon>
        <taxon>eudicotyledons</taxon>
        <taxon>Gunneridae</taxon>
        <taxon>Pentapetalae</taxon>
        <taxon>asterids</taxon>
        <taxon>lamiids</taxon>
        <taxon>Lamiales</taxon>
        <taxon>Orobanchaceae</taxon>
        <taxon>Rehmannieae</taxon>
        <taxon>Rehmannia</taxon>
    </lineage>
</organism>
<dbReference type="SUPFAM" id="SSF53067">
    <property type="entry name" value="Actin-like ATPase domain"/>
    <property type="match status" value="2"/>
</dbReference>
<dbReference type="CDD" id="cd24006">
    <property type="entry name" value="ASKHA_NBD_PPX_GppA"/>
    <property type="match status" value="1"/>
</dbReference>
<dbReference type="Gene3D" id="3.30.420.40">
    <property type="match status" value="1"/>
</dbReference>
<evidence type="ECO:0000259" key="1">
    <source>
        <dbReference type="Pfam" id="PF02541"/>
    </source>
</evidence>
<dbReference type="Pfam" id="PF02541">
    <property type="entry name" value="Ppx-GppA"/>
    <property type="match status" value="1"/>
</dbReference>
<sequence length="488" mass="54285">MSTGPPIPPTATAITTGTTNNDLFAAVDIGTNSFKLTVVRTDPSSGRFLTLNRLKEPVALGLDTTTTSSATTISAVSLDRAISAIRKFQRFLHSHRLPPSHVRLVATSAVREASNKSQFTRVVKESLGLNVEIISGAEEARLIYLGVLQFFPVFTSTVLTIDIGGGSTEFTVGFKGNVLFSKSLRLGHVTLTQEFSDIVEENVGVFEEFVKREWRFTRHELRSLVESLYDEEREMDGRVKRVGFFKRRAAFILAGTVLLDEIFDTLAIEEIEVSGYALGGGDHGDVGACLRGELFECLRKLNELHDNGNDGEELSVSLDDRDLEYLDAASLLHNFGLYTGKKGYHKQSFHIIVNGDHLHGYTKEEIKLIALLVRYHRKKFPKSDVLEGSAKEAKQKFRVLCTIMRVSSAVQQRLPVNFQFMEFIPSPEGLKLVLYESEARNQSADTVQPLDGDINLSMEKELEHFRMVFKQNLSILVSSSISDGQTDG</sequence>
<reference evidence="3 4" key="1">
    <citation type="journal article" date="2021" name="Comput. Struct. Biotechnol. J.">
        <title>De novo genome assembly of the potent medicinal plant Rehmannia glutinosa using nanopore technology.</title>
        <authorList>
            <person name="Ma L."/>
            <person name="Dong C."/>
            <person name="Song C."/>
            <person name="Wang X."/>
            <person name="Zheng X."/>
            <person name="Niu Y."/>
            <person name="Chen S."/>
            <person name="Feng W."/>
        </authorList>
    </citation>
    <scope>NUCLEOTIDE SEQUENCE [LARGE SCALE GENOMIC DNA]</scope>
    <source>
        <strain evidence="3">DH-2019</strain>
    </source>
</reference>
<dbReference type="InterPro" id="IPR050273">
    <property type="entry name" value="GppA/Ppx_hydrolase"/>
</dbReference>
<accession>A0ABR0U974</accession>
<dbReference type="Gene3D" id="1.10.3210.10">
    <property type="entry name" value="Hypothetical protein af1432"/>
    <property type="match status" value="1"/>
</dbReference>
<gene>
    <name evidence="3" type="ORF">DH2020_047199</name>
</gene>
<evidence type="ECO:0000313" key="3">
    <source>
        <dbReference type="EMBL" id="KAK6119049.1"/>
    </source>
</evidence>
<proteinExistence type="predicted"/>
<evidence type="ECO:0000313" key="4">
    <source>
        <dbReference type="Proteomes" id="UP001318860"/>
    </source>
</evidence>